<dbReference type="EMBL" id="BAABHJ010000022">
    <property type="protein sequence ID" value="GAA4613065.1"/>
    <property type="molecule type" value="Genomic_DNA"/>
</dbReference>
<protein>
    <submittedName>
        <fullName evidence="2">Uncharacterized protein</fullName>
    </submittedName>
</protein>
<feature type="compositionally biased region" description="Polar residues" evidence="1">
    <location>
        <begin position="11"/>
        <end position="21"/>
    </location>
</feature>
<reference evidence="3" key="1">
    <citation type="journal article" date="2019" name="Int. J. Syst. Evol. Microbiol.">
        <title>The Global Catalogue of Microorganisms (GCM) 10K type strain sequencing project: providing services to taxonomists for standard genome sequencing and annotation.</title>
        <authorList>
            <consortium name="The Broad Institute Genomics Platform"/>
            <consortium name="The Broad Institute Genome Sequencing Center for Infectious Disease"/>
            <person name="Wu L."/>
            <person name="Ma J."/>
        </authorList>
    </citation>
    <scope>NUCLEOTIDE SEQUENCE [LARGE SCALE GENOMIC DNA]</scope>
    <source>
        <strain evidence="3">JCM 17938</strain>
    </source>
</reference>
<comment type="caution">
    <text evidence="2">The sequence shown here is derived from an EMBL/GenBank/DDBJ whole genome shotgun (WGS) entry which is preliminary data.</text>
</comment>
<accession>A0ABP8TST5</accession>
<evidence type="ECO:0000256" key="1">
    <source>
        <dbReference type="SAM" id="MobiDB-lite"/>
    </source>
</evidence>
<dbReference type="Proteomes" id="UP001500212">
    <property type="component" value="Unassembled WGS sequence"/>
</dbReference>
<feature type="region of interest" description="Disordered" evidence="1">
    <location>
        <begin position="1"/>
        <end position="21"/>
    </location>
</feature>
<keyword evidence="3" id="KW-1185">Reference proteome</keyword>
<gene>
    <name evidence="2" type="ORF">GCM10023195_56400</name>
</gene>
<sequence length="58" mass="5706">MVDLPAPFSPASATTSPLETVNETSFTAATPPNDFDTLPTAIAGAGLTAGGSIRGAQT</sequence>
<proteinExistence type="predicted"/>
<name>A0ABP8TST5_9ACTN</name>
<organism evidence="2 3">
    <name type="scientific">Actinoallomurus liliacearum</name>
    <dbReference type="NCBI Taxonomy" id="1080073"/>
    <lineage>
        <taxon>Bacteria</taxon>
        <taxon>Bacillati</taxon>
        <taxon>Actinomycetota</taxon>
        <taxon>Actinomycetes</taxon>
        <taxon>Streptosporangiales</taxon>
        <taxon>Thermomonosporaceae</taxon>
        <taxon>Actinoallomurus</taxon>
    </lineage>
</organism>
<evidence type="ECO:0000313" key="2">
    <source>
        <dbReference type="EMBL" id="GAA4613065.1"/>
    </source>
</evidence>
<evidence type="ECO:0000313" key="3">
    <source>
        <dbReference type="Proteomes" id="UP001500212"/>
    </source>
</evidence>